<feature type="transmembrane region" description="Helical" evidence="6">
    <location>
        <begin position="189"/>
        <end position="210"/>
    </location>
</feature>
<feature type="transmembrane region" description="Helical" evidence="6">
    <location>
        <begin position="464"/>
        <end position="482"/>
    </location>
</feature>
<evidence type="ECO:0000313" key="9">
    <source>
        <dbReference type="Proteomes" id="UP000041254"/>
    </source>
</evidence>
<feature type="transmembrane region" description="Helical" evidence="6">
    <location>
        <begin position="532"/>
        <end position="553"/>
    </location>
</feature>
<dbReference type="InterPro" id="IPR005829">
    <property type="entry name" value="Sugar_transporter_CS"/>
</dbReference>
<feature type="region of interest" description="Disordered" evidence="5">
    <location>
        <begin position="1"/>
        <end position="87"/>
    </location>
</feature>
<dbReference type="PROSITE" id="PS00216">
    <property type="entry name" value="SUGAR_TRANSPORT_1"/>
    <property type="match status" value="1"/>
</dbReference>
<evidence type="ECO:0000313" key="8">
    <source>
        <dbReference type="EMBL" id="CEM10997.1"/>
    </source>
</evidence>
<feature type="domain" description="Major facilitator superfamily (MFS) profile" evidence="7">
    <location>
        <begin position="120"/>
        <end position="558"/>
    </location>
</feature>
<dbReference type="GO" id="GO:0022857">
    <property type="term" value="F:transmembrane transporter activity"/>
    <property type="evidence" value="ECO:0007669"/>
    <property type="project" value="InterPro"/>
</dbReference>
<dbReference type="AlphaFoldDB" id="A0A0G4FCN4"/>
<dbReference type="PROSITE" id="PS50850">
    <property type="entry name" value="MFS"/>
    <property type="match status" value="1"/>
</dbReference>
<feature type="transmembrane region" description="Helical" evidence="6">
    <location>
        <begin position="291"/>
        <end position="308"/>
    </location>
</feature>
<feature type="transmembrane region" description="Helical" evidence="6">
    <location>
        <begin position="406"/>
        <end position="428"/>
    </location>
</feature>
<dbReference type="EMBL" id="CDMY01000407">
    <property type="protein sequence ID" value="CEM10997.1"/>
    <property type="molecule type" value="Genomic_DNA"/>
</dbReference>
<feature type="region of interest" description="Disordered" evidence="5">
    <location>
        <begin position="569"/>
        <end position="658"/>
    </location>
</feature>
<feature type="compositionally biased region" description="Basic and acidic residues" evidence="5">
    <location>
        <begin position="648"/>
        <end position="658"/>
    </location>
</feature>
<dbReference type="PANTHER" id="PTHR24064">
    <property type="entry name" value="SOLUTE CARRIER FAMILY 22 MEMBER"/>
    <property type="match status" value="1"/>
</dbReference>
<feature type="transmembrane region" description="Helical" evidence="6">
    <location>
        <begin position="256"/>
        <end position="279"/>
    </location>
</feature>
<dbReference type="Gene3D" id="1.20.1250.20">
    <property type="entry name" value="MFS general substrate transporter like domains"/>
    <property type="match status" value="1"/>
</dbReference>
<dbReference type="GO" id="GO:0016020">
    <property type="term" value="C:membrane"/>
    <property type="evidence" value="ECO:0007669"/>
    <property type="project" value="UniProtKB-SubCell"/>
</dbReference>
<protein>
    <recommendedName>
        <fullName evidence="7">Major facilitator superfamily (MFS) profile domain-containing protein</fullName>
    </recommendedName>
</protein>
<gene>
    <name evidence="8" type="ORF">Vbra_1341</name>
</gene>
<evidence type="ECO:0000256" key="4">
    <source>
        <dbReference type="ARBA" id="ARBA00023136"/>
    </source>
</evidence>
<feature type="transmembrane region" description="Helical" evidence="6">
    <location>
        <begin position="216"/>
        <end position="235"/>
    </location>
</feature>
<evidence type="ECO:0000256" key="2">
    <source>
        <dbReference type="ARBA" id="ARBA00022692"/>
    </source>
</evidence>
<comment type="subcellular location">
    <subcellularLocation>
        <location evidence="1">Membrane</location>
        <topology evidence="1">Multi-pass membrane protein</topology>
    </subcellularLocation>
</comment>
<dbReference type="PhylomeDB" id="A0A0G4FCN4"/>
<evidence type="ECO:0000259" key="7">
    <source>
        <dbReference type="PROSITE" id="PS50850"/>
    </source>
</evidence>
<dbReference type="InterPro" id="IPR036259">
    <property type="entry name" value="MFS_trans_sf"/>
</dbReference>
<dbReference type="InParanoid" id="A0A0G4FCN4"/>
<evidence type="ECO:0000256" key="3">
    <source>
        <dbReference type="ARBA" id="ARBA00022989"/>
    </source>
</evidence>
<name>A0A0G4FCN4_VITBC</name>
<keyword evidence="9" id="KW-1185">Reference proteome</keyword>
<evidence type="ECO:0000256" key="1">
    <source>
        <dbReference type="ARBA" id="ARBA00004141"/>
    </source>
</evidence>
<sequence>MPGGDCPPRTPQPSSSLTVVLPPPSRASPLSHHPPRAHSPGPSPAPALARGGGPAPAIYGRVDSSDSSDALMTAKGDRHHSSSSGSASCVVELEILPEIRVSPPSKGGADTVGAVPAIGPILISGAGFLADAYDLFVIDLVLDILAHEGRGPRPQTAADKGVVASATLAGAVIGQIGFGFFADWVGRRVMFITTAILIVLGAVLSSVVQWGSIAGMGLYGQLALCRFLLGLGIGGEYPLSATVSSESAATRRRGRTVAMVFSMQGVGMLLSPVLVWIFLSANMSLERTWRTVLALGALPSALVLYFRWRMEETKLFRQAASRAAPRPHHSTISPITRQWSRLRSRGEAFAAHLRRSCRIVGTYWRPLLGTTLSWLLLDVTFYGNGSFKSSVAEAFRPGDEQTKRHAIMADASFGVLVALIAIPGYLLSVCFIDQIGRRRLQLWGFVAMGVFFALLGIEQIAGGGILSLELILFGGTFLFSNFGPNTTTFIIPAEVYPTLIRATCHGLSAASGKMGAVIGTVAFTPLQQALGLGPLLIICASVAVIGAVVTLLFTDDQEVDLTLLDRDVPINDESDKDGNGLGSPSDGRPLRAEMDLSLSDDEEDSSIQQAMGGTAMAAYEGGESPRSPQRFGRGDSSDLDSSPASGRLARDDRPFRGA</sequence>
<evidence type="ECO:0000256" key="6">
    <source>
        <dbReference type="SAM" id="Phobius"/>
    </source>
</evidence>
<dbReference type="OMA" id="GLYHVRA"/>
<keyword evidence="2 6" id="KW-0812">Transmembrane</keyword>
<dbReference type="Pfam" id="PF00083">
    <property type="entry name" value="Sugar_tr"/>
    <property type="match status" value="1"/>
</dbReference>
<reference evidence="8 9" key="1">
    <citation type="submission" date="2014-11" db="EMBL/GenBank/DDBJ databases">
        <authorList>
            <person name="Zhu J."/>
            <person name="Qi W."/>
            <person name="Song R."/>
        </authorList>
    </citation>
    <scope>NUCLEOTIDE SEQUENCE [LARGE SCALE GENOMIC DNA]</scope>
</reference>
<dbReference type="InterPro" id="IPR005828">
    <property type="entry name" value="MFS_sugar_transport-like"/>
</dbReference>
<keyword evidence="4 6" id="KW-0472">Membrane</keyword>
<dbReference type="InterPro" id="IPR020846">
    <property type="entry name" value="MFS_dom"/>
</dbReference>
<organism evidence="8 9">
    <name type="scientific">Vitrella brassicaformis (strain CCMP3155)</name>
    <dbReference type="NCBI Taxonomy" id="1169540"/>
    <lineage>
        <taxon>Eukaryota</taxon>
        <taxon>Sar</taxon>
        <taxon>Alveolata</taxon>
        <taxon>Colpodellida</taxon>
        <taxon>Vitrellaceae</taxon>
        <taxon>Vitrella</taxon>
    </lineage>
</organism>
<dbReference type="SUPFAM" id="SSF103473">
    <property type="entry name" value="MFS general substrate transporter"/>
    <property type="match status" value="1"/>
</dbReference>
<dbReference type="CDD" id="cd17364">
    <property type="entry name" value="MFS_PhT"/>
    <property type="match status" value="1"/>
</dbReference>
<proteinExistence type="predicted"/>
<dbReference type="VEuPathDB" id="CryptoDB:Vbra_1341"/>
<dbReference type="STRING" id="1169540.A0A0G4FCN4"/>
<feature type="transmembrane region" description="Helical" evidence="6">
    <location>
        <begin position="162"/>
        <end position="182"/>
    </location>
</feature>
<dbReference type="OrthoDB" id="433512at2759"/>
<feature type="transmembrane region" description="Helical" evidence="6">
    <location>
        <begin position="440"/>
        <end position="457"/>
    </location>
</feature>
<evidence type="ECO:0000256" key="5">
    <source>
        <dbReference type="SAM" id="MobiDB-lite"/>
    </source>
</evidence>
<keyword evidence="3 6" id="KW-1133">Transmembrane helix</keyword>
<dbReference type="Proteomes" id="UP000041254">
    <property type="component" value="Unassembled WGS sequence"/>
</dbReference>
<accession>A0A0G4FCN4</accession>